<dbReference type="EC" id="1.2.1.10" evidence="3"/>
<evidence type="ECO:0000313" key="3">
    <source>
        <dbReference type="EMBL" id="HJB79617.1"/>
    </source>
</evidence>
<dbReference type="Gene3D" id="3.40.309.10">
    <property type="entry name" value="Aldehyde Dehydrogenase, Chain A, domain 2"/>
    <property type="match status" value="1"/>
</dbReference>
<dbReference type="InterPro" id="IPR015590">
    <property type="entry name" value="Aldehyde_DH_dom"/>
</dbReference>
<protein>
    <submittedName>
        <fullName evidence="3">Acetaldehyde dehydrogenase (Acetylating)</fullName>
        <ecNumber evidence="3">1.2.1.10</ecNumber>
    </submittedName>
</protein>
<dbReference type="CDD" id="cd07122">
    <property type="entry name" value="ALDH_F20_ACDH"/>
    <property type="match status" value="1"/>
</dbReference>
<dbReference type="InterPro" id="IPR013357">
    <property type="entry name" value="Acetaldehyde_DH_acetylating"/>
</dbReference>
<reference evidence="3" key="1">
    <citation type="journal article" date="2021" name="PeerJ">
        <title>Extensive microbial diversity within the chicken gut microbiome revealed by metagenomics and culture.</title>
        <authorList>
            <person name="Gilroy R."/>
            <person name="Ravi A."/>
            <person name="Getino M."/>
            <person name="Pursley I."/>
            <person name="Horton D.L."/>
            <person name="Alikhan N.F."/>
            <person name="Baker D."/>
            <person name="Gharbi K."/>
            <person name="Hall N."/>
            <person name="Watson M."/>
            <person name="Adriaenssens E.M."/>
            <person name="Foster-Nyarko E."/>
            <person name="Jarju S."/>
            <person name="Secka A."/>
            <person name="Antonio M."/>
            <person name="Oren A."/>
            <person name="Chaudhuri R.R."/>
            <person name="La Ragione R."/>
            <person name="Hildebrand F."/>
            <person name="Pallen M.J."/>
        </authorList>
    </citation>
    <scope>NUCLEOTIDE SEQUENCE</scope>
    <source>
        <strain evidence="3">CHK192-8294</strain>
    </source>
</reference>
<feature type="domain" description="Aldehyde dehydrogenase" evidence="2">
    <location>
        <begin position="11"/>
        <end position="272"/>
    </location>
</feature>
<name>A0A9D2MK38_9FIRM</name>
<dbReference type="Pfam" id="PF00171">
    <property type="entry name" value="Aldedh"/>
    <property type="match status" value="1"/>
</dbReference>
<sequence length="484" mass="51217">MEFDKDLRSIQEVRDLLAQAKQAQRALAVMTQEQLDAITAAISRSGAQHARRLADMAVEETGFGRKEDKEIKNRFAAVTLYEAIRDQKTHGILAEDREHRTVDIGVPVGVVAGLVPSTNPTSTVIYKAMICMKAGNPIVFSPHPGAANCIQETVNVIRRAAEEAGAPAGAISCITTPTIEATNALMRHDTTRLILATGGAAMVKAAYSSGTPAIGVGAGNGPAYIHHTANVEQAVKRILDSKTFDNGTICASEQSVIMEARMEPAVKAALRAQGAYLLDEEETKQLSRFILRPNGTMNPAIVGKSVSTVAQLAGLNRVPPSARVLVARETGVGKGHPYSSEKLGLILGCFVEPDEEAVLNRCIEILEWEGAGHTFSIHTEDESVAKRFAAAVPASRVLVNTPSALGGIGATTCLFPALTLGCGAVGGSSSSNNIGPLDLINIKRVAWGVKELEELRGGSPASSSCTVDEALLSRLVEQIMGRLR</sequence>
<dbReference type="AlphaFoldDB" id="A0A9D2MK38"/>
<dbReference type="InterPro" id="IPR016163">
    <property type="entry name" value="Ald_DH_C"/>
</dbReference>
<reference evidence="3" key="2">
    <citation type="submission" date="2021-04" db="EMBL/GenBank/DDBJ databases">
        <authorList>
            <person name="Gilroy R."/>
        </authorList>
    </citation>
    <scope>NUCLEOTIDE SEQUENCE</scope>
    <source>
        <strain evidence="3">CHK192-8294</strain>
    </source>
</reference>
<dbReference type="EMBL" id="DWXO01000017">
    <property type="protein sequence ID" value="HJB79617.1"/>
    <property type="molecule type" value="Genomic_DNA"/>
</dbReference>
<evidence type="ECO:0000256" key="1">
    <source>
        <dbReference type="ARBA" id="ARBA00023002"/>
    </source>
</evidence>
<gene>
    <name evidence="3" type="ORF">H9712_01390</name>
</gene>
<organism evidence="3 4">
    <name type="scientific">Candidatus Flavonifractor intestinigallinarum</name>
    <dbReference type="NCBI Taxonomy" id="2838586"/>
    <lineage>
        <taxon>Bacteria</taxon>
        <taxon>Bacillati</taxon>
        <taxon>Bacillota</taxon>
        <taxon>Clostridia</taxon>
        <taxon>Eubacteriales</taxon>
        <taxon>Oscillospiraceae</taxon>
        <taxon>Flavonifractor</taxon>
    </lineage>
</organism>
<evidence type="ECO:0000259" key="2">
    <source>
        <dbReference type="Pfam" id="PF00171"/>
    </source>
</evidence>
<accession>A0A9D2MK38</accession>
<evidence type="ECO:0000313" key="4">
    <source>
        <dbReference type="Proteomes" id="UP000823921"/>
    </source>
</evidence>
<dbReference type="Proteomes" id="UP000823921">
    <property type="component" value="Unassembled WGS sequence"/>
</dbReference>
<dbReference type="InterPro" id="IPR016161">
    <property type="entry name" value="Ald_DH/histidinol_DH"/>
</dbReference>
<keyword evidence="1 3" id="KW-0560">Oxidoreductase</keyword>
<dbReference type="NCBIfam" id="TIGR02518">
    <property type="entry name" value="EutH_ACDH"/>
    <property type="match status" value="1"/>
</dbReference>
<dbReference type="SUPFAM" id="SSF53720">
    <property type="entry name" value="ALDH-like"/>
    <property type="match status" value="1"/>
</dbReference>
<comment type="caution">
    <text evidence="3">The sequence shown here is derived from an EMBL/GenBank/DDBJ whole genome shotgun (WGS) entry which is preliminary data.</text>
</comment>
<dbReference type="GO" id="GO:0008774">
    <property type="term" value="F:acetaldehyde dehydrogenase (acetylating) activity"/>
    <property type="evidence" value="ECO:0007669"/>
    <property type="project" value="UniProtKB-EC"/>
</dbReference>
<proteinExistence type="predicted"/>
<dbReference type="Gene3D" id="3.40.605.10">
    <property type="entry name" value="Aldehyde Dehydrogenase, Chain A, domain 1"/>
    <property type="match status" value="1"/>
</dbReference>
<dbReference type="InterPro" id="IPR016162">
    <property type="entry name" value="Ald_DH_N"/>
</dbReference>
<dbReference type="PANTHER" id="PTHR11699">
    <property type="entry name" value="ALDEHYDE DEHYDROGENASE-RELATED"/>
    <property type="match status" value="1"/>
</dbReference>